<reference evidence="1 2" key="1">
    <citation type="submission" date="2014-07" db="EMBL/GenBank/DDBJ databases">
        <title>Expanding our view of genomic diversity in Candidatus Accumulibacter clades.</title>
        <authorList>
            <person name="Skennerton C.T."/>
            <person name="Barr J.J."/>
            <person name="Slater F.R."/>
            <person name="Bond P.L."/>
            <person name="Tyson G.W."/>
        </authorList>
    </citation>
    <scope>NUCLEOTIDE SEQUENCE [LARGE SCALE GENOMIC DNA]</scope>
    <source>
        <strain evidence="2">SK-01</strain>
    </source>
</reference>
<evidence type="ECO:0000313" key="1">
    <source>
        <dbReference type="EMBL" id="KFB69079.1"/>
    </source>
</evidence>
<dbReference type="Pfam" id="PF18934">
    <property type="entry name" value="DUF5682"/>
    <property type="match status" value="1"/>
</dbReference>
<organism evidence="1 2">
    <name type="scientific">Candidatus Accumulibacter vicinus</name>
    <dbReference type="NCBI Taxonomy" id="2954382"/>
    <lineage>
        <taxon>Bacteria</taxon>
        <taxon>Pseudomonadati</taxon>
        <taxon>Pseudomonadota</taxon>
        <taxon>Betaproteobacteria</taxon>
        <taxon>Candidatus Accumulibacter</taxon>
    </lineage>
</organism>
<name>A0A084Y2Y5_9PROT</name>
<evidence type="ECO:0000313" key="2">
    <source>
        <dbReference type="Proteomes" id="UP000019812"/>
    </source>
</evidence>
<dbReference type="PANTHER" id="PTHR30634:SF14">
    <property type="match status" value="1"/>
</dbReference>
<comment type="caution">
    <text evidence="1">The sequence shown here is derived from an EMBL/GenBank/DDBJ whole genome shotgun (WGS) entry which is preliminary data.</text>
</comment>
<dbReference type="InterPro" id="IPR050458">
    <property type="entry name" value="LolB"/>
</dbReference>
<protein>
    <submittedName>
        <fullName evidence="1">Uncharacterized protein</fullName>
    </submittedName>
</protein>
<dbReference type="EMBL" id="JDSS02000018">
    <property type="protein sequence ID" value="KFB69079.1"/>
    <property type="molecule type" value="Genomic_DNA"/>
</dbReference>
<dbReference type="STRING" id="1457154.CAPSK01_001270"/>
<proteinExistence type="predicted"/>
<dbReference type="PANTHER" id="PTHR30634">
    <property type="entry name" value="OUTER MEMBRANE LOLAB LIPOPROTEIN INSERTION APPARATUS"/>
    <property type="match status" value="1"/>
</dbReference>
<dbReference type="AlphaFoldDB" id="A0A084Y2Y5"/>
<accession>A0A084Y2Y5</accession>
<sequence>MSERFTGHLFGIRHHGPGCARSLLHALEALQPDCLLVEGPPEGEAMLALLDDAALQPPVALLVYDPDDPQQAIFYPFAEFSPEWNALRFARSRRIPTRFIDLPVAHKLALARAIADDPSNDDPLDPSPEVVDGVTDTRQSADLADDPLDWLGRAAGYSDGEAWWNHLVEERADGLDLFAAIGEAMSALRADAPCRQRADRQRREQLREAYMRKCLRQAEKEGYTRIAVVCGAWHVPALTAMPSAKADHALLKGLPKGKVTATWVPWSYHHLSFASGYGAGVTSPGWYAHLWQCPPERRAIGWLARAAQLLRNEGLDCSSAHLIEGVRLAETLASLREIPQPGLDELGEALRSVVCMGDEAPMRLIEQQLSIGDRLGQTPESAPAVPLQRDLQHWQKSLRLPPETVQKLLDLDLRQATDLDRSHLLHRLSLLGIAWGKHQRQGRNAKGSFHELWQLQWDPALAIEVINASRWGNTVAEAACAKVVDRAGTSAALPELAELMQQVLFADLQPAIPAVTRALENLAAVVSDVGQLLTTIPPLANVSRYGNVRQTDVGMVDHLLDCLLPRAAIGLAGACSAVDDEAASALREAISATHQALRLLARPALREPWWAALHGVARFGSGHGLLCGLAARLLLDEQQADIEQTGRRMSQALSTANDPALAAAWLEGFLDRSGLVLLHDQPLWAMVDHWLSSLTEAHFVRILPLLRRSFAAFSPPERRQLGERAQHLVRSTPTASPVDWHIARAEKAIPLLRQLLGLPAPEGEEKR</sequence>
<dbReference type="RefSeq" id="WP_034924009.1">
    <property type="nucleotide sequence ID" value="NZ_JDSS02000018.1"/>
</dbReference>
<dbReference type="Proteomes" id="UP000019812">
    <property type="component" value="Unassembled WGS sequence"/>
</dbReference>
<gene>
    <name evidence="1" type="ORF">CAPSK01_001270</name>
</gene>
<dbReference type="InterPro" id="IPR043737">
    <property type="entry name" value="DUF5682"/>
</dbReference>